<reference evidence="1" key="1">
    <citation type="journal article" date="2015" name="Nature">
        <title>Complex archaea that bridge the gap between prokaryotes and eukaryotes.</title>
        <authorList>
            <person name="Spang A."/>
            <person name="Saw J.H."/>
            <person name="Jorgensen S.L."/>
            <person name="Zaremba-Niedzwiedzka K."/>
            <person name="Martijn J."/>
            <person name="Lind A.E."/>
            <person name="van Eijk R."/>
            <person name="Schleper C."/>
            <person name="Guy L."/>
            <person name="Ettema T.J."/>
        </authorList>
    </citation>
    <scope>NUCLEOTIDE SEQUENCE</scope>
</reference>
<dbReference type="AlphaFoldDB" id="A0A0F9GIW2"/>
<protein>
    <submittedName>
        <fullName evidence="1">Uncharacterized protein</fullName>
    </submittedName>
</protein>
<sequence length="218" mass="23716">SIDRTYGGTLASAASATSVVFASGASTSDDTYNGELFRLTSGSITGQVPILDYTGSSLTATLGSGLSGTPSTETFNIFNQPEEATELGQLPIRRLLNEFNAISDPEAFAIDRNTNVVLGNVPDDATHNLYGKYYNMPDLLTTSTNTLPYDEMFDEIVRQYTTIIGETRDEYDASFEASVYGNIQADVISVIRSRGGKMPGVTQSRIQEWDGYYGRSYK</sequence>
<organism evidence="1">
    <name type="scientific">marine sediment metagenome</name>
    <dbReference type="NCBI Taxonomy" id="412755"/>
    <lineage>
        <taxon>unclassified sequences</taxon>
        <taxon>metagenomes</taxon>
        <taxon>ecological metagenomes</taxon>
    </lineage>
</organism>
<dbReference type="EMBL" id="LAZR01017839">
    <property type="protein sequence ID" value="KKL98744.1"/>
    <property type="molecule type" value="Genomic_DNA"/>
</dbReference>
<evidence type="ECO:0000313" key="1">
    <source>
        <dbReference type="EMBL" id="KKL98744.1"/>
    </source>
</evidence>
<feature type="non-terminal residue" evidence="1">
    <location>
        <position position="1"/>
    </location>
</feature>
<proteinExistence type="predicted"/>
<comment type="caution">
    <text evidence="1">The sequence shown here is derived from an EMBL/GenBank/DDBJ whole genome shotgun (WGS) entry which is preliminary data.</text>
</comment>
<gene>
    <name evidence="1" type="ORF">LCGC14_1821350</name>
</gene>
<name>A0A0F9GIW2_9ZZZZ</name>
<accession>A0A0F9GIW2</accession>